<sequence length="233" mass="25808">MSHGGPFPGYSRMLPPYFLDPNVSGEGHGRTPVRTTPVPIEWRTASADPVWEATVEQRMIIRDHPGFPRILPPPSSPFQRPLGVEIALLRDAIMSRELGEFASLVPPSSIYGTQRSPADSKLTEEEQNGAVKKLRRVVYAPASLSSLGSRVSLYYRDRYPGAAAAGRAKQAEEEGKRCAVCLEDFEAKEQVMLTPCDHMFHEDCIVPWVRSNGNCPVCRFSLSDRSRLGKGLI</sequence>
<evidence type="ECO:0000256" key="2">
    <source>
        <dbReference type="ARBA" id="ARBA00022771"/>
    </source>
</evidence>
<reference evidence="6" key="1">
    <citation type="submission" date="2022-08" db="EMBL/GenBank/DDBJ databases">
        <authorList>
            <person name="Gutierrez-Valencia J."/>
        </authorList>
    </citation>
    <scope>NUCLEOTIDE SEQUENCE</scope>
</reference>
<dbReference type="SUPFAM" id="SSF57850">
    <property type="entry name" value="RING/U-box"/>
    <property type="match status" value="1"/>
</dbReference>
<accession>A0AAV0NRX3</accession>
<evidence type="ECO:0000256" key="1">
    <source>
        <dbReference type="ARBA" id="ARBA00022723"/>
    </source>
</evidence>
<dbReference type="GO" id="GO:0006511">
    <property type="term" value="P:ubiquitin-dependent protein catabolic process"/>
    <property type="evidence" value="ECO:0007669"/>
    <property type="project" value="TreeGrafter"/>
</dbReference>
<gene>
    <name evidence="6" type="ORF">LITE_LOCUS34864</name>
</gene>
<dbReference type="PANTHER" id="PTHR45931:SF16">
    <property type="entry name" value="RING_U-BOX SUPERFAMILY PROTEIN"/>
    <property type="match status" value="1"/>
</dbReference>
<dbReference type="Proteomes" id="UP001154282">
    <property type="component" value="Unassembled WGS sequence"/>
</dbReference>
<evidence type="ECO:0000259" key="5">
    <source>
        <dbReference type="PROSITE" id="PS50089"/>
    </source>
</evidence>
<keyword evidence="3" id="KW-0862">Zinc</keyword>
<dbReference type="PROSITE" id="PS50089">
    <property type="entry name" value="ZF_RING_2"/>
    <property type="match status" value="1"/>
</dbReference>
<dbReference type="GO" id="GO:0008270">
    <property type="term" value="F:zinc ion binding"/>
    <property type="evidence" value="ECO:0007669"/>
    <property type="project" value="UniProtKB-KW"/>
</dbReference>
<dbReference type="GO" id="GO:0061630">
    <property type="term" value="F:ubiquitin protein ligase activity"/>
    <property type="evidence" value="ECO:0007669"/>
    <property type="project" value="TreeGrafter"/>
</dbReference>
<dbReference type="InterPro" id="IPR001841">
    <property type="entry name" value="Znf_RING"/>
</dbReference>
<keyword evidence="7" id="KW-1185">Reference proteome</keyword>
<evidence type="ECO:0000256" key="3">
    <source>
        <dbReference type="ARBA" id="ARBA00022833"/>
    </source>
</evidence>
<proteinExistence type="predicted"/>
<keyword evidence="2 4" id="KW-0863">Zinc-finger</keyword>
<name>A0AAV0NRX3_9ROSI</name>
<dbReference type="Pfam" id="PF13639">
    <property type="entry name" value="zf-RING_2"/>
    <property type="match status" value="1"/>
</dbReference>
<dbReference type="AlphaFoldDB" id="A0AAV0NRX3"/>
<dbReference type="SMART" id="SM00184">
    <property type="entry name" value="RING"/>
    <property type="match status" value="1"/>
</dbReference>
<dbReference type="PANTHER" id="PTHR45931">
    <property type="entry name" value="SI:CH211-59O9.10"/>
    <property type="match status" value="1"/>
</dbReference>
<evidence type="ECO:0000313" key="6">
    <source>
        <dbReference type="EMBL" id="CAI0461266.1"/>
    </source>
</evidence>
<evidence type="ECO:0000313" key="7">
    <source>
        <dbReference type="Proteomes" id="UP001154282"/>
    </source>
</evidence>
<dbReference type="EMBL" id="CAMGYJ010000008">
    <property type="protein sequence ID" value="CAI0461266.1"/>
    <property type="molecule type" value="Genomic_DNA"/>
</dbReference>
<organism evidence="6 7">
    <name type="scientific">Linum tenue</name>
    <dbReference type="NCBI Taxonomy" id="586396"/>
    <lineage>
        <taxon>Eukaryota</taxon>
        <taxon>Viridiplantae</taxon>
        <taxon>Streptophyta</taxon>
        <taxon>Embryophyta</taxon>
        <taxon>Tracheophyta</taxon>
        <taxon>Spermatophyta</taxon>
        <taxon>Magnoliopsida</taxon>
        <taxon>eudicotyledons</taxon>
        <taxon>Gunneridae</taxon>
        <taxon>Pentapetalae</taxon>
        <taxon>rosids</taxon>
        <taxon>fabids</taxon>
        <taxon>Malpighiales</taxon>
        <taxon>Linaceae</taxon>
        <taxon>Linum</taxon>
    </lineage>
</organism>
<dbReference type="Gene3D" id="3.30.40.10">
    <property type="entry name" value="Zinc/RING finger domain, C3HC4 (zinc finger)"/>
    <property type="match status" value="1"/>
</dbReference>
<keyword evidence="1" id="KW-0479">Metal-binding</keyword>
<dbReference type="GO" id="GO:0005634">
    <property type="term" value="C:nucleus"/>
    <property type="evidence" value="ECO:0007669"/>
    <property type="project" value="TreeGrafter"/>
</dbReference>
<comment type="caution">
    <text evidence="6">The sequence shown here is derived from an EMBL/GenBank/DDBJ whole genome shotgun (WGS) entry which is preliminary data.</text>
</comment>
<protein>
    <recommendedName>
        <fullName evidence="5">RING-type domain-containing protein</fullName>
    </recommendedName>
</protein>
<feature type="domain" description="RING-type" evidence="5">
    <location>
        <begin position="178"/>
        <end position="219"/>
    </location>
</feature>
<evidence type="ECO:0000256" key="4">
    <source>
        <dbReference type="PROSITE-ProRule" id="PRU00175"/>
    </source>
</evidence>
<dbReference type="FunFam" id="3.30.40.10:FF:000468">
    <property type="entry name" value="RING/U-box superfamily protein"/>
    <property type="match status" value="1"/>
</dbReference>
<dbReference type="InterPro" id="IPR051834">
    <property type="entry name" value="RING_finger_E3_ligase"/>
</dbReference>
<dbReference type="InterPro" id="IPR013083">
    <property type="entry name" value="Znf_RING/FYVE/PHD"/>
</dbReference>